<keyword evidence="3" id="KW-0540">Nuclease</keyword>
<dbReference type="GO" id="GO:0004519">
    <property type="term" value="F:endonuclease activity"/>
    <property type="evidence" value="ECO:0007669"/>
    <property type="project" value="UniProtKB-KW"/>
</dbReference>
<dbReference type="Proteomes" id="UP000326903">
    <property type="component" value="Unassembled WGS sequence"/>
</dbReference>
<evidence type="ECO:0000313" key="4">
    <source>
        <dbReference type="Proteomes" id="UP000326903"/>
    </source>
</evidence>
<dbReference type="EMBL" id="VYQF01000001">
    <property type="protein sequence ID" value="KAA9041997.1"/>
    <property type="molecule type" value="Genomic_DNA"/>
</dbReference>
<evidence type="ECO:0000256" key="1">
    <source>
        <dbReference type="SAM" id="Phobius"/>
    </source>
</evidence>
<dbReference type="Gene3D" id="3.60.10.10">
    <property type="entry name" value="Endonuclease/exonuclease/phosphatase"/>
    <property type="match status" value="1"/>
</dbReference>
<keyword evidence="3" id="KW-0378">Hydrolase</keyword>
<reference evidence="3 4" key="1">
    <citation type="submission" date="2019-09" db="EMBL/GenBank/DDBJ databases">
        <title>Draft genome sequence of Ginsengibacter sp. BR5-29.</title>
        <authorList>
            <person name="Im W.-T."/>
        </authorList>
    </citation>
    <scope>NUCLEOTIDE SEQUENCE [LARGE SCALE GENOMIC DNA]</scope>
    <source>
        <strain evidence="3 4">BR5-29</strain>
    </source>
</reference>
<sequence>MEKPFLRRLAKIIFIAINFVVAIFFLAGAYVKYFNPAGWWFLGLFTFVLAYLLIALLFFFIFWLFKKSLWCFVSLITLLAGWHAVINIFPLHFSSSFTMQKKPGSIRVMSWNVEQFNILHHKDHPEIKQEMFDLINKYDPDIACFQEVVAGDKKKGINYFPDIQKALRFVDYFYSYSLKDDFDNNHHFGRIIFSKLPIINKQTVVNYPNNYNATFQYIDVLSGTDTIRVFNIHLQSLKFTKSNLNYLDNAGLNSDSNITESKSIISKIKTGFIKRSIQANFIKDEIDHSPYPVIICGDFNDVPNSYAYETIGTGLKNAFVEKGFGIARTFSTISPTLRIDNIFADKDFSITQFIRVKKLLSDHFPIIADLIPPQNTK</sequence>
<dbReference type="GO" id="GO:0016020">
    <property type="term" value="C:membrane"/>
    <property type="evidence" value="ECO:0007669"/>
    <property type="project" value="GOC"/>
</dbReference>
<dbReference type="GO" id="GO:0006506">
    <property type="term" value="P:GPI anchor biosynthetic process"/>
    <property type="evidence" value="ECO:0007669"/>
    <property type="project" value="TreeGrafter"/>
</dbReference>
<dbReference type="CDD" id="cd09084">
    <property type="entry name" value="EEP-2"/>
    <property type="match status" value="1"/>
</dbReference>
<feature type="transmembrane region" description="Helical" evidence="1">
    <location>
        <begin position="69"/>
        <end position="93"/>
    </location>
</feature>
<dbReference type="AlphaFoldDB" id="A0A5J5IPP6"/>
<keyword evidence="3" id="KW-0269">Exonuclease</keyword>
<gene>
    <name evidence="3" type="ORF">FW778_08270</name>
</gene>
<keyword evidence="1" id="KW-1133">Transmembrane helix</keyword>
<dbReference type="InterPro" id="IPR051916">
    <property type="entry name" value="GPI-anchor_lipid_remodeler"/>
</dbReference>
<keyword evidence="4" id="KW-1185">Reference proteome</keyword>
<dbReference type="SUPFAM" id="SSF56219">
    <property type="entry name" value="DNase I-like"/>
    <property type="match status" value="1"/>
</dbReference>
<accession>A0A5J5IPP6</accession>
<dbReference type="GO" id="GO:0004527">
    <property type="term" value="F:exonuclease activity"/>
    <property type="evidence" value="ECO:0007669"/>
    <property type="project" value="UniProtKB-KW"/>
</dbReference>
<evidence type="ECO:0000313" key="3">
    <source>
        <dbReference type="EMBL" id="KAA9041997.1"/>
    </source>
</evidence>
<keyword evidence="1" id="KW-0812">Transmembrane</keyword>
<dbReference type="PANTHER" id="PTHR14859">
    <property type="entry name" value="CALCOFLUOR WHITE HYPERSENSITIVE PROTEIN PRECURSOR"/>
    <property type="match status" value="1"/>
</dbReference>
<dbReference type="RefSeq" id="WP_150414126.1">
    <property type="nucleotide sequence ID" value="NZ_VYQF01000001.1"/>
</dbReference>
<comment type="caution">
    <text evidence="3">The sequence shown here is derived from an EMBL/GenBank/DDBJ whole genome shotgun (WGS) entry which is preliminary data.</text>
</comment>
<feature type="domain" description="Endonuclease/exonuclease/phosphatase" evidence="2">
    <location>
        <begin position="109"/>
        <end position="363"/>
    </location>
</feature>
<dbReference type="Pfam" id="PF03372">
    <property type="entry name" value="Exo_endo_phos"/>
    <property type="match status" value="1"/>
</dbReference>
<dbReference type="PANTHER" id="PTHR14859:SF15">
    <property type="entry name" value="ENDONUCLEASE_EXONUCLEASE_PHOSPHATASE DOMAIN-CONTAINING PROTEIN"/>
    <property type="match status" value="1"/>
</dbReference>
<name>A0A5J5IPP6_9BACT</name>
<keyword evidence="1" id="KW-0472">Membrane</keyword>
<feature type="transmembrane region" description="Helical" evidence="1">
    <location>
        <begin position="12"/>
        <end position="31"/>
    </location>
</feature>
<keyword evidence="3" id="KW-0255">Endonuclease</keyword>
<protein>
    <submittedName>
        <fullName evidence="3">Endonuclease/exonuclease/phosphatase family protein</fullName>
    </submittedName>
</protein>
<dbReference type="InterPro" id="IPR005135">
    <property type="entry name" value="Endo/exonuclease/phosphatase"/>
</dbReference>
<evidence type="ECO:0000259" key="2">
    <source>
        <dbReference type="Pfam" id="PF03372"/>
    </source>
</evidence>
<proteinExistence type="predicted"/>
<organism evidence="3 4">
    <name type="scientific">Ginsengibacter hankyongi</name>
    <dbReference type="NCBI Taxonomy" id="2607284"/>
    <lineage>
        <taxon>Bacteria</taxon>
        <taxon>Pseudomonadati</taxon>
        <taxon>Bacteroidota</taxon>
        <taxon>Chitinophagia</taxon>
        <taxon>Chitinophagales</taxon>
        <taxon>Chitinophagaceae</taxon>
        <taxon>Ginsengibacter</taxon>
    </lineage>
</organism>
<dbReference type="InterPro" id="IPR036691">
    <property type="entry name" value="Endo/exonu/phosph_ase_sf"/>
</dbReference>
<feature type="transmembrane region" description="Helical" evidence="1">
    <location>
        <begin position="37"/>
        <end position="62"/>
    </location>
</feature>